<evidence type="ECO:0000313" key="6">
    <source>
        <dbReference type="EMBL" id="CAF3621731.1"/>
    </source>
</evidence>
<dbReference type="Pfam" id="PF14874">
    <property type="entry name" value="PapD-like"/>
    <property type="match status" value="1"/>
</dbReference>
<dbReference type="Pfam" id="PF23277">
    <property type="entry name" value="Ig_Dlec1_1"/>
    <property type="match status" value="1"/>
</dbReference>
<evidence type="ECO:0000256" key="3">
    <source>
        <dbReference type="SAM" id="MobiDB-lite"/>
    </source>
</evidence>
<dbReference type="GO" id="GO:0008285">
    <property type="term" value="P:negative regulation of cell population proliferation"/>
    <property type="evidence" value="ECO:0007669"/>
    <property type="project" value="InterPro"/>
</dbReference>
<protein>
    <recommendedName>
        <fullName evidence="4">Fork-head domain-containing protein</fullName>
    </recommendedName>
</protein>
<dbReference type="SMART" id="SM00339">
    <property type="entry name" value="FH"/>
    <property type="match status" value="1"/>
</dbReference>
<name>A0A813V3D4_9BILA</name>
<dbReference type="GO" id="GO:0003700">
    <property type="term" value="F:DNA-binding transcription factor activity"/>
    <property type="evidence" value="ECO:0007669"/>
    <property type="project" value="InterPro"/>
</dbReference>
<dbReference type="GO" id="GO:0005929">
    <property type="term" value="C:cilium"/>
    <property type="evidence" value="ECO:0007669"/>
    <property type="project" value="TreeGrafter"/>
</dbReference>
<comment type="caution">
    <text evidence="5">The sequence shown here is derived from an EMBL/GenBank/DDBJ whole genome shotgun (WGS) entry which is preliminary data.</text>
</comment>
<dbReference type="InterPro" id="IPR018122">
    <property type="entry name" value="TF_fork_head_CS_1"/>
</dbReference>
<evidence type="ECO:0000256" key="2">
    <source>
        <dbReference type="PROSITE-ProRule" id="PRU00089"/>
    </source>
</evidence>
<dbReference type="PROSITE" id="PS00657">
    <property type="entry name" value="FORK_HEAD_1"/>
    <property type="match status" value="1"/>
</dbReference>
<dbReference type="Proteomes" id="UP000663829">
    <property type="component" value="Unassembled WGS sequence"/>
</dbReference>
<dbReference type="Gene3D" id="2.60.40.10">
    <property type="entry name" value="Immunoglobulins"/>
    <property type="match status" value="8"/>
</dbReference>
<dbReference type="GO" id="GO:0043565">
    <property type="term" value="F:sequence-specific DNA binding"/>
    <property type="evidence" value="ECO:0007669"/>
    <property type="project" value="InterPro"/>
</dbReference>
<dbReference type="OrthoDB" id="2115465at2759"/>
<comment type="subcellular location">
    <subcellularLocation>
        <location evidence="2">Nucleus</location>
    </subcellularLocation>
</comment>
<dbReference type="GO" id="GO:0005737">
    <property type="term" value="C:cytoplasm"/>
    <property type="evidence" value="ECO:0007669"/>
    <property type="project" value="TreeGrafter"/>
</dbReference>
<organism evidence="5 7">
    <name type="scientific">Didymodactylos carnosus</name>
    <dbReference type="NCBI Taxonomy" id="1234261"/>
    <lineage>
        <taxon>Eukaryota</taxon>
        <taxon>Metazoa</taxon>
        <taxon>Spiralia</taxon>
        <taxon>Gnathifera</taxon>
        <taxon>Rotifera</taxon>
        <taxon>Eurotatoria</taxon>
        <taxon>Bdelloidea</taxon>
        <taxon>Philodinida</taxon>
        <taxon>Philodinidae</taxon>
        <taxon>Didymodactylos</taxon>
    </lineage>
</organism>
<dbReference type="PANTHER" id="PTHR46348">
    <property type="entry name" value="DELETED IN LUNG AND ESOPHAGEAL CANCER PROTEIN 1"/>
    <property type="match status" value="1"/>
</dbReference>
<dbReference type="GO" id="GO:0005634">
    <property type="term" value="C:nucleus"/>
    <property type="evidence" value="ECO:0007669"/>
    <property type="project" value="UniProtKB-SubCell"/>
</dbReference>
<evidence type="ECO:0000313" key="7">
    <source>
        <dbReference type="Proteomes" id="UP000663829"/>
    </source>
</evidence>
<accession>A0A813V3D4</accession>
<feature type="compositionally biased region" description="Acidic residues" evidence="3">
    <location>
        <begin position="42"/>
        <end position="56"/>
    </location>
</feature>
<dbReference type="InterPro" id="IPR013783">
    <property type="entry name" value="Ig-like_fold"/>
</dbReference>
<dbReference type="Gene3D" id="1.10.10.10">
    <property type="entry name" value="Winged helix-like DNA-binding domain superfamily/Winged helix DNA-binding domain"/>
    <property type="match status" value="1"/>
</dbReference>
<keyword evidence="1 2" id="KW-0238">DNA-binding</keyword>
<dbReference type="InterPro" id="IPR036390">
    <property type="entry name" value="WH_DNA-bd_sf"/>
</dbReference>
<evidence type="ECO:0000313" key="5">
    <source>
        <dbReference type="EMBL" id="CAF0834587.1"/>
    </source>
</evidence>
<dbReference type="PRINTS" id="PR00053">
    <property type="entry name" value="FORKHEAD"/>
</dbReference>
<dbReference type="Proteomes" id="UP000681722">
    <property type="component" value="Unassembled WGS sequence"/>
</dbReference>
<dbReference type="InterPro" id="IPR036388">
    <property type="entry name" value="WH-like_DNA-bd_sf"/>
</dbReference>
<keyword evidence="7" id="KW-1185">Reference proteome</keyword>
<feature type="region of interest" description="Disordered" evidence="3">
    <location>
        <begin position="937"/>
        <end position="962"/>
    </location>
</feature>
<proteinExistence type="predicted"/>
<dbReference type="InterPro" id="IPR059041">
    <property type="entry name" value="Ig_DLEC1_1"/>
</dbReference>
<feature type="DNA-binding region" description="Fork-head" evidence="2">
    <location>
        <begin position="130"/>
        <end position="208"/>
    </location>
</feature>
<gene>
    <name evidence="5" type="ORF">GPM918_LOCUS5235</name>
    <name evidence="6" type="ORF">SRO942_LOCUS5235</name>
</gene>
<evidence type="ECO:0000259" key="4">
    <source>
        <dbReference type="PROSITE" id="PS50039"/>
    </source>
</evidence>
<feature type="compositionally biased region" description="Basic and acidic residues" evidence="3">
    <location>
        <begin position="86"/>
        <end position="95"/>
    </location>
</feature>
<dbReference type="EMBL" id="CAJOBC010000751">
    <property type="protein sequence ID" value="CAF3621731.1"/>
    <property type="molecule type" value="Genomic_DNA"/>
</dbReference>
<dbReference type="PROSITE" id="PS50039">
    <property type="entry name" value="FORK_HEAD_3"/>
    <property type="match status" value="1"/>
</dbReference>
<sequence>MNYDSLSDSDDIKVMNKSTTNAITTITTTQSSDCFNDLILNSDDEENQSDDDELDVVNEKTARNSDQIIGRRYSCNSSDDCTYGTENHEADEQNKKPLSYSSSSSSSSSPSSTISTNDGEADKNKKHIVKPPYSYIALITMAILQSPNRRLTLSGICEFIMNRFPYYKERFPAWQNSIRHNLSKGNYWTLDPASENMFDNGSFLRRRKRFKRAHINHHHTCYHSQSPATTFRTFPIDAYTSAHPPIYTSSPTGYHPHSHTYSAAAMAAAAMVSSKYPQIKRFMTTNPYLHSTRTSASPILNSTLSQTTPKKSLFTIDSLIGGASNNIEKSNEISDHSKYGLNSYLVREGSSSSVTQSFRVENYSKTSIRPETVKKLFVSGNVADDSHRTYVQNLREIQARRELQLQKIAQDEKNFILANALAKEQSLITTSPKEIGAEKDKPCLSSLYVDENALTRDQVILPRDFLSQNLQRQAKPLLRSDSIDTPKESKDTTLVQENITQPVVGAKRAGEKLPRINQKTYWKEQLRVPDRDFDRTKLQAFDKLTNYHVNPRYDENKQGQLITNLPPMTKATILPVFEAIPSEVLFTRYRVGDVHETTLQLRNLSSVAHSCRVIPPKTPYFCMSLGEFPAGQSIVATGLSVTYNIKFAPDTLGSYEDEIIVQCSNGTEFPVKLYAKRPPPLLTLPAMVDCGHWLVGGRKVCQFKVRNDGGEGRFALVPASLWPSVSFKSIVRNEMIQIPPFEIAPSTLELRSGDTFTLQVSFAPQIPGEFLEEFVMVCDNGEITRHKLRGISQTIQIQLEEIEGGGTDIDELEFRDISAQYSIRFIPINPFSYCQKKLTIKNATHVELPFSWTLLKPVLYNANDFSNQPQSIEIERVINDTSPFHIEPPRGTLAPNSTSEFRLIFAPSQIGDYHTVMHLIIPNAPIYPLPSQTQTSSSSLTSIGPIERANSPDLISSSGTKSDRLKLSSGNVNRVSDMTVLRLETRGVCESFKKDFQLTNTSISPLMVSWAHLLGPQIVHVEPVVAEIPSDATGLFTLIMTGTEIGPTKLDFPFKLDGIDDYGYLHIEAEICVRINLLFKIGPDVEIEPTTIDFGLVEYGRNVEKFVSVKNMSPILAKCKIREVNPTSLISFGSDEFILKPIELYPLSVRLAANEEGILLSVVHLNVEDGKTIPIEVTSLIQRPSAYLTPVEVNIESAYIGIPIVQFIKLYAVNTLPTKFQWGQPIGNDIDQCEISIIPSSGIIQNGESFVIEVTFLAKNEGNINDLHIPCYIQNSSAPIFLKLKLDDLLTLDFDDVQLGKQSTMELTITNLTDIKSKVRPNISKFKAKVIPTNAMTMYKKPQGLEPSDQSIGVGFYTGDTVYKLYPKSSITLPITVVSSMWGTYNDTLQLQIDGIDLIKEIPIRVNIVGTPIRMYLSAANDDTLPVVQFGTMLHNANPLMKKIHLQNISHNPVRIDWILYDRDNLEVNPTEKQKVIQLIPVIGHPFDSLNNGNSEPSESNTYITEGTLSTIEQSDRTASDTERSVTTTTTDRLKPLKLYMKPYEGAQCIGKNCMYTISPTTKVIPPREHIYLDLTFTPSNCPIQNRTMQCNATSIGILSVSQELQGSSKHGYERVVFYEHEQVQFEMHAILEMPMLRVEVNDDDDIDEKTEDRNETPSDLVLSRPSLYDCTIPSSGDSTKRVEKIYKRSINLLNYLQCNIPFDIDVSDSSYLSTDLTTTKTLSPNEKCLVRCNFHLTQDLIDRYINYDENSIINGAEYSVNNEHGRRLKYSEQLVIKYKNVIENNEQIIPINIRLYYPLFLINYDLIDFQICFLNQTRQKELVLKNPTCSSSAWSIRKIWANIPDAFESFQIEPKSGILKTNFKDKTKRSQQIIQIYFTAKQTHYYECKILVEGLLGEKPLHVTLKGQGSFDGKYEAILDI</sequence>
<dbReference type="InterPro" id="IPR030456">
    <property type="entry name" value="TF_fork_head_CS_2"/>
</dbReference>
<dbReference type="SUPFAM" id="SSF46785">
    <property type="entry name" value="Winged helix' DNA-binding domain"/>
    <property type="match status" value="1"/>
</dbReference>
<feature type="region of interest" description="Disordered" evidence="3">
    <location>
        <begin position="83"/>
        <end position="126"/>
    </location>
</feature>
<dbReference type="InterPro" id="IPR001766">
    <property type="entry name" value="Fork_head_dom"/>
</dbReference>
<feature type="compositionally biased region" description="Low complexity" evidence="3">
    <location>
        <begin position="99"/>
        <end position="115"/>
    </location>
</feature>
<dbReference type="GO" id="GO:0015631">
    <property type="term" value="F:tubulin binding"/>
    <property type="evidence" value="ECO:0007669"/>
    <property type="project" value="TreeGrafter"/>
</dbReference>
<feature type="domain" description="Fork-head" evidence="4">
    <location>
        <begin position="130"/>
        <end position="208"/>
    </location>
</feature>
<dbReference type="Pfam" id="PF23316">
    <property type="entry name" value="Ig_DLEC1_6th"/>
    <property type="match status" value="1"/>
</dbReference>
<feature type="region of interest" description="Disordered" evidence="3">
    <location>
        <begin position="42"/>
        <end position="62"/>
    </location>
</feature>
<dbReference type="PANTHER" id="PTHR46348:SF1">
    <property type="entry name" value="DELETED IN LUNG AND ESOPHAGEAL CANCER PROTEIN 1"/>
    <property type="match status" value="1"/>
</dbReference>
<reference evidence="5" key="1">
    <citation type="submission" date="2021-02" db="EMBL/GenBank/DDBJ databases">
        <authorList>
            <person name="Nowell W R."/>
        </authorList>
    </citation>
    <scope>NUCLEOTIDE SEQUENCE</scope>
</reference>
<dbReference type="PROSITE" id="PS00658">
    <property type="entry name" value="FORK_HEAD_2"/>
    <property type="match status" value="1"/>
</dbReference>
<dbReference type="Pfam" id="PF00250">
    <property type="entry name" value="Forkhead"/>
    <property type="match status" value="1"/>
</dbReference>
<dbReference type="InterPro" id="IPR033304">
    <property type="entry name" value="DLEC1"/>
</dbReference>
<keyword evidence="2" id="KW-0539">Nucleus</keyword>
<dbReference type="EMBL" id="CAJNOQ010000751">
    <property type="protein sequence ID" value="CAF0834587.1"/>
    <property type="molecule type" value="Genomic_DNA"/>
</dbReference>
<evidence type="ECO:0000256" key="1">
    <source>
        <dbReference type="ARBA" id="ARBA00023125"/>
    </source>
</evidence>